<dbReference type="Proteomes" id="UP000241074">
    <property type="component" value="Chromosome"/>
</dbReference>
<dbReference type="NCBIfam" id="NF006693">
    <property type="entry name" value="PRK09242.1"/>
    <property type="match status" value="1"/>
</dbReference>
<reference evidence="3 4" key="2">
    <citation type="submission" date="2018-03" db="EMBL/GenBank/DDBJ databases">
        <authorList>
            <person name="Keele B.F."/>
        </authorList>
    </citation>
    <scope>NUCLEOTIDE SEQUENCE [LARGE SCALE GENOMIC DNA]</scope>
    <source>
        <strain evidence="3 4">D13</strain>
    </source>
</reference>
<dbReference type="FunFam" id="3.40.50.720:FF:000084">
    <property type="entry name" value="Short-chain dehydrogenase reductase"/>
    <property type="match status" value="1"/>
</dbReference>
<evidence type="ECO:0000256" key="1">
    <source>
        <dbReference type="ARBA" id="ARBA00006484"/>
    </source>
</evidence>
<dbReference type="InterPro" id="IPR020904">
    <property type="entry name" value="Sc_DH/Rdtase_CS"/>
</dbReference>
<organism evidence="3 4">
    <name type="scientific">Ahniella affigens</name>
    <dbReference type="NCBI Taxonomy" id="2021234"/>
    <lineage>
        <taxon>Bacteria</taxon>
        <taxon>Pseudomonadati</taxon>
        <taxon>Pseudomonadota</taxon>
        <taxon>Gammaproteobacteria</taxon>
        <taxon>Lysobacterales</taxon>
        <taxon>Rhodanobacteraceae</taxon>
        <taxon>Ahniella</taxon>
    </lineage>
</organism>
<dbReference type="InterPro" id="IPR045000">
    <property type="entry name" value="TR"/>
</dbReference>
<dbReference type="InterPro" id="IPR036291">
    <property type="entry name" value="NAD(P)-bd_dom_sf"/>
</dbReference>
<dbReference type="SUPFAM" id="SSF51735">
    <property type="entry name" value="NAD(P)-binding Rossmann-fold domains"/>
    <property type="match status" value="1"/>
</dbReference>
<reference evidence="3 4" key="1">
    <citation type="submission" date="2018-03" db="EMBL/GenBank/DDBJ databases">
        <title>Ahniella affigens gen. nov., sp. nov., a gammaproteobacterium isolated from sandy soil near a stream.</title>
        <authorList>
            <person name="Ko Y."/>
            <person name="Kim J.-H."/>
        </authorList>
    </citation>
    <scope>NUCLEOTIDE SEQUENCE [LARGE SCALE GENOMIC DNA]</scope>
    <source>
        <strain evidence="3 4">D13</strain>
    </source>
</reference>
<dbReference type="InterPro" id="IPR002347">
    <property type="entry name" value="SDR_fam"/>
</dbReference>
<dbReference type="EMBL" id="CP027860">
    <property type="protein sequence ID" value="AVP98039.1"/>
    <property type="molecule type" value="Genomic_DNA"/>
</dbReference>
<protein>
    <submittedName>
        <fullName evidence="3">Tropinone reductase</fullName>
    </submittedName>
</protein>
<dbReference type="PANTHER" id="PTHR42898:SF6">
    <property type="entry name" value="NADP-DEPENDENT MANNITOL DEHYDROGENASE"/>
    <property type="match status" value="1"/>
</dbReference>
<evidence type="ECO:0000313" key="4">
    <source>
        <dbReference type="Proteomes" id="UP000241074"/>
    </source>
</evidence>
<dbReference type="AlphaFoldDB" id="A0A2P1PT67"/>
<evidence type="ECO:0000313" key="3">
    <source>
        <dbReference type="EMBL" id="AVP98039.1"/>
    </source>
</evidence>
<dbReference type="RefSeq" id="WP_106891959.1">
    <property type="nucleotide sequence ID" value="NZ_CP027860.1"/>
</dbReference>
<dbReference type="PRINTS" id="PR00080">
    <property type="entry name" value="SDRFAMILY"/>
</dbReference>
<gene>
    <name evidence="3" type="ORF">C7S18_12885</name>
</gene>
<keyword evidence="2" id="KW-0560">Oxidoreductase</keyword>
<dbReference type="PRINTS" id="PR00081">
    <property type="entry name" value="GDHRDH"/>
</dbReference>
<proteinExistence type="inferred from homology"/>
<dbReference type="PROSITE" id="PS00061">
    <property type="entry name" value="ADH_SHORT"/>
    <property type="match status" value="1"/>
</dbReference>
<dbReference type="Gene3D" id="3.40.50.720">
    <property type="entry name" value="NAD(P)-binding Rossmann-like Domain"/>
    <property type="match status" value="1"/>
</dbReference>
<dbReference type="Pfam" id="PF13561">
    <property type="entry name" value="adh_short_C2"/>
    <property type="match status" value="1"/>
</dbReference>
<sequence length="258" mass="28142">MNASRWRMDGRTALITGASKGIGKAIAEEFLSLGADTLLVARDEDALNEVTHELSRRFSEQRVASFAADLTEPEQRLELIDWVHDLETPLDYLINNVGGNERRAALDVDDALLERLFVLNCESALALSRLCHPLLIESPEPAIVNLASVSGMTHVRTGVAYGMTKAAIVQMTRNLACEWGEDGIRVNAVSPWYTRTQRTQVALNDLDYLEEVLAATPIGRVAEAYEVATAVAFLCLPASSYISGVTLPVDGGFLAYGF</sequence>
<dbReference type="KEGG" id="xba:C7S18_12885"/>
<dbReference type="GO" id="GO:0016491">
    <property type="term" value="F:oxidoreductase activity"/>
    <property type="evidence" value="ECO:0007669"/>
    <property type="project" value="UniProtKB-KW"/>
</dbReference>
<dbReference type="PANTHER" id="PTHR42898">
    <property type="entry name" value="TROPINONE REDUCTASE"/>
    <property type="match status" value="1"/>
</dbReference>
<accession>A0A2P1PT67</accession>
<dbReference type="OrthoDB" id="9806974at2"/>
<comment type="similarity">
    <text evidence="1">Belongs to the short-chain dehydrogenases/reductases (SDR) family.</text>
</comment>
<name>A0A2P1PT67_9GAMM</name>
<evidence type="ECO:0000256" key="2">
    <source>
        <dbReference type="ARBA" id="ARBA00023002"/>
    </source>
</evidence>
<keyword evidence="4" id="KW-1185">Reference proteome</keyword>